<sequence length="654" mass="72826">MLAVMAETRTGARGEPPIKVACLACRASRIRCDGKPLCRNCANKGRSCVYTKSNRGGPRISRKRLASLAQASKVSYDKAPTQARDSQLRDGSSIEAIVEAMIFPGAGLQELDKIDMNAADQPHNETSADSKSRNTHPVATVRTYQSDDDLLDAYYVFVHDYFPILPPSRMPARTDKFRHQPHEYQPSSPISLALSSILALIPSLNDELSSIEGLRLARREQAQLHAQLAMESIEIESEILESETHPSKALSSCPTAFRRKPFHPDVPAQYESLLALLILSIYEYAQRGNVSKMRNRASQALDAATRMSLHEIDGNDHDKFKEATSRAWWMTYVCVLQSCIVSNTTPFIDIDYTSYTTPLPTCHGDSSPWRALLEAQQTIMKCTLFTAALKKSLHREDAAMDIKKTMHDLDDVVKRRLAPGSLDIWETHGRLASSQADEQNLIHALQVQAQIKLHSARIKLYRYHAFNDAPLFEKSHCDLSSTSQSTVTQSLHGSCETEQEYTLSSTMDASSSVFLPDDLFEDSSFHTFAVKRCYGSALAISRAFQHLPSPRPIVAGFSSCSGEATIPRTMPSFACCAMQGSYVLLMLCLDNGHALELHNTGRDQFQAILHKSLEKLIGVLDSYCIAFEAIQGMRNQVQEAYEKAKMRNNSFMSI</sequence>
<dbReference type="PANTHER" id="PTHR47431">
    <property type="entry name" value="ZN(II)2CYS6 TRANSCRIPTION FACTOR (EUROFUNG)-RELATED"/>
    <property type="match status" value="1"/>
</dbReference>
<name>A0A9P4V412_9PLEO</name>
<dbReference type="CDD" id="cd12148">
    <property type="entry name" value="fungal_TF_MHR"/>
    <property type="match status" value="1"/>
</dbReference>
<dbReference type="PANTHER" id="PTHR47431:SF5">
    <property type="entry name" value="ZN(II)2CYS6 TRANSCRIPTION FACTOR (EUROFUNG)"/>
    <property type="match status" value="1"/>
</dbReference>
<dbReference type="Pfam" id="PF00172">
    <property type="entry name" value="Zn_clus"/>
    <property type="match status" value="1"/>
</dbReference>
<evidence type="ECO:0000256" key="1">
    <source>
        <dbReference type="ARBA" id="ARBA00022723"/>
    </source>
</evidence>
<dbReference type="EMBL" id="ML996142">
    <property type="protein sequence ID" value="KAF2734895.1"/>
    <property type="molecule type" value="Genomic_DNA"/>
</dbReference>
<evidence type="ECO:0000313" key="4">
    <source>
        <dbReference type="EMBL" id="KAF2734895.1"/>
    </source>
</evidence>
<keyword evidence="5" id="KW-1185">Reference proteome</keyword>
<feature type="domain" description="Zn(2)-C6 fungal-type" evidence="3">
    <location>
        <begin position="21"/>
        <end position="50"/>
    </location>
</feature>
<dbReference type="SUPFAM" id="SSF57701">
    <property type="entry name" value="Zn2/Cys6 DNA-binding domain"/>
    <property type="match status" value="1"/>
</dbReference>
<dbReference type="SMART" id="SM00066">
    <property type="entry name" value="GAL4"/>
    <property type="match status" value="1"/>
</dbReference>
<organism evidence="4 5">
    <name type="scientific">Polyplosphaeria fusca</name>
    <dbReference type="NCBI Taxonomy" id="682080"/>
    <lineage>
        <taxon>Eukaryota</taxon>
        <taxon>Fungi</taxon>
        <taxon>Dikarya</taxon>
        <taxon>Ascomycota</taxon>
        <taxon>Pezizomycotina</taxon>
        <taxon>Dothideomycetes</taxon>
        <taxon>Pleosporomycetidae</taxon>
        <taxon>Pleosporales</taxon>
        <taxon>Tetraplosphaeriaceae</taxon>
        <taxon>Polyplosphaeria</taxon>
    </lineage>
</organism>
<dbReference type="Proteomes" id="UP000799444">
    <property type="component" value="Unassembled WGS sequence"/>
</dbReference>
<dbReference type="PROSITE" id="PS00463">
    <property type="entry name" value="ZN2_CY6_FUNGAL_1"/>
    <property type="match status" value="1"/>
</dbReference>
<evidence type="ECO:0000256" key="2">
    <source>
        <dbReference type="ARBA" id="ARBA00023242"/>
    </source>
</evidence>
<comment type="caution">
    <text evidence="4">The sequence shown here is derived from an EMBL/GenBank/DDBJ whole genome shotgun (WGS) entry which is preliminary data.</text>
</comment>
<dbReference type="CDD" id="cd00067">
    <property type="entry name" value="GAL4"/>
    <property type="match status" value="1"/>
</dbReference>
<proteinExistence type="predicted"/>
<evidence type="ECO:0000259" key="3">
    <source>
        <dbReference type="PROSITE" id="PS50048"/>
    </source>
</evidence>
<dbReference type="InterPro" id="IPR007219">
    <property type="entry name" value="XnlR_reg_dom"/>
</dbReference>
<dbReference type="OrthoDB" id="2123952at2759"/>
<protein>
    <recommendedName>
        <fullName evidence="3">Zn(2)-C6 fungal-type domain-containing protein</fullName>
    </recommendedName>
</protein>
<dbReference type="PROSITE" id="PS50048">
    <property type="entry name" value="ZN2_CY6_FUNGAL_2"/>
    <property type="match status" value="1"/>
</dbReference>
<reference evidence="4" key="1">
    <citation type="journal article" date="2020" name="Stud. Mycol.">
        <title>101 Dothideomycetes genomes: a test case for predicting lifestyles and emergence of pathogens.</title>
        <authorList>
            <person name="Haridas S."/>
            <person name="Albert R."/>
            <person name="Binder M."/>
            <person name="Bloem J."/>
            <person name="Labutti K."/>
            <person name="Salamov A."/>
            <person name="Andreopoulos B."/>
            <person name="Baker S."/>
            <person name="Barry K."/>
            <person name="Bills G."/>
            <person name="Bluhm B."/>
            <person name="Cannon C."/>
            <person name="Castanera R."/>
            <person name="Culley D."/>
            <person name="Daum C."/>
            <person name="Ezra D."/>
            <person name="Gonzalez J."/>
            <person name="Henrissat B."/>
            <person name="Kuo A."/>
            <person name="Liang C."/>
            <person name="Lipzen A."/>
            <person name="Lutzoni F."/>
            <person name="Magnuson J."/>
            <person name="Mondo S."/>
            <person name="Nolan M."/>
            <person name="Ohm R."/>
            <person name="Pangilinan J."/>
            <person name="Park H.-J."/>
            <person name="Ramirez L."/>
            <person name="Alfaro M."/>
            <person name="Sun H."/>
            <person name="Tritt A."/>
            <person name="Yoshinaga Y."/>
            <person name="Zwiers L.-H."/>
            <person name="Turgeon B."/>
            <person name="Goodwin S."/>
            <person name="Spatafora J."/>
            <person name="Crous P."/>
            <person name="Grigoriev I."/>
        </authorList>
    </citation>
    <scope>NUCLEOTIDE SEQUENCE</scope>
    <source>
        <strain evidence="4">CBS 125425</strain>
    </source>
</reference>
<dbReference type="GO" id="GO:0008270">
    <property type="term" value="F:zinc ion binding"/>
    <property type="evidence" value="ECO:0007669"/>
    <property type="project" value="InterPro"/>
</dbReference>
<dbReference type="Gene3D" id="4.10.240.10">
    <property type="entry name" value="Zn(2)-C6 fungal-type DNA-binding domain"/>
    <property type="match status" value="1"/>
</dbReference>
<dbReference type="InterPro" id="IPR001138">
    <property type="entry name" value="Zn2Cys6_DnaBD"/>
</dbReference>
<dbReference type="InterPro" id="IPR036864">
    <property type="entry name" value="Zn2-C6_fun-type_DNA-bd_sf"/>
</dbReference>
<gene>
    <name evidence="4" type="ORF">EJ04DRAFT_465890</name>
</gene>
<dbReference type="Pfam" id="PF04082">
    <property type="entry name" value="Fungal_trans"/>
    <property type="match status" value="1"/>
</dbReference>
<evidence type="ECO:0000313" key="5">
    <source>
        <dbReference type="Proteomes" id="UP000799444"/>
    </source>
</evidence>
<accession>A0A9P4V412</accession>
<keyword evidence="2" id="KW-0539">Nucleus</keyword>
<keyword evidence="1" id="KW-0479">Metal-binding</keyword>
<dbReference type="GO" id="GO:0000981">
    <property type="term" value="F:DNA-binding transcription factor activity, RNA polymerase II-specific"/>
    <property type="evidence" value="ECO:0007669"/>
    <property type="project" value="InterPro"/>
</dbReference>
<dbReference type="AlphaFoldDB" id="A0A9P4V412"/>